<name>A0A9P6RM99_9FUNG</name>
<gene>
    <name evidence="2" type="ORF">BGZ97_010244</name>
</gene>
<feature type="compositionally biased region" description="Low complexity" evidence="1">
    <location>
        <begin position="37"/>
        <end position="51"/>
    </location>
</feature>
<feature type="compositionally biased region" description="Basic residues" evidence="1">
    <location>
        <begin position="422"/>
        <end position="436"/>
    </location>
</feature>
<dbReference type="AlphaFoldDB" id="A0A9P6RM99"/>
<evidence type="ECO:0000256" key="1">
    <source>
        <dbReference type="SAM" id="MobiDB-lite"/>
    </source>
</evidence>
<feature type="region of interest" description="Disordered" evidence="1">
    <location>
        <begin position="404"/>
        <end position="447"/>
    </location>
</feature>
<feature type="compositionally biased region" description="Polar residues" evidence="1">
    <location>
        <begin position="164"/>
        <end position="178"/>
    </location>
</feature>
<feature type="compositionally biased region" description="Polar residues" evidence="1">
    <location>
        <begin position="69"/>
        <end position="78"/>
    </location>
</feature>
<dbReference type="Proteomes" id="UP000823405">
    <property type="component" value="Unassembled WGS sequence"/>
</dbReference>
<comment type="caution">
    <text evidence="2">The sequence shown here is derived from an EMBL/GenBank/DDBJ whole genome shotgun (WGS) entry which is preliminary data.</text>
</comment>
<dbReference type="EMBL" id="JAAAIN010000052">
    <property type="protein sequence ID" value="KAG0321813.1"/>
    <property type="molecule type" value="Genomic_DNA"/>
</dbReference>
<feature type="region of interest" description="Disordered" evidence="1">
    <location>
        <begin position="483"/>
        <end position="526"/>
    </location>
</feature>
<feature type="region of interest" description="Disordered" evidence="1">
    <location>
        <begin position="242"/>
        <end position="340"/>
    </location>
</feature>
<feature type="region of interest" description="Disordered" evidence="1">
    <location>
        <begin position="114"/>
        <end position="191"/>
    </location>
</feature>
<feature type="compositionally biased region" description="Low complexity" evidence="1">
    <location>
        <begin position="120"/>
        <end position="129"/>
    </location>
</feature>
<protein>
    <submittedName>
        <fullName evidence="2">Uncharacterized protein</fullName>
    </submittedName>
</protein>
<accession>A0A9P6RM99</accession>
<dbReference type="OrthoDB" id="10661767at2759"/>
<feature type="compositionally biased region" description="Low complexity" evidence="1">
    <location>
        <begin position="150"/>
        <end position="163"/>
    </location>
</feature>
<feature type="region of interest" description="Disordered" evidence="1">
    <location>
        <begin position="1"/>
        <end position="95"/>
    </location>
</feature>
<feature type="compositionally biased region" description="Gly residues" evidence="1">
    <location>
        <begin position="491"/>
        <end position="500"/>
    </location>
</feature>
<organism evidence="2 3">
    <name type="scientific">Linnemannia gamsii</name>
    <dbReference type="NCBI Taxonomy" id="64522"/>
    <lineage>
        <taxon>Eukaryota</taxon>
        <taxon>Fungi</taxon>
        <taxon>Fungi incertae sedis</taxon>
        <taxon>Mucoromycota</taxon>
        <taxon>Mortierellomycotina</taxon>
        <taxon>Mortierellomycetes</taxon>
        <taxon>Mortierellales</taxon>
        <taxon>Mortierellaceae</taxon>
        <taxon>Linnemannia</taxon>
    </lineage>
</organism>
<evidence type="ECO:0000313" key="2">
    <source>
        <dbReference type="EMBL" id="KAG0321813.1"/>
    </source>
</evidence>
<evidence type="ECO:0000313" key="3">
    <source>
        <dbReference type="Proteomes" id="UP000823405"/>
    </source>
</evidence>
<keyword evidence="3" id="KW-1185">Reference proteome</keyword>
<sequence>MTFVPADSNENGQPQVPPVHISHTALIEDPARKQRWQRQQQAQSPRQRAAALHVPSHSHSEGNGGGSNPMSPVSTEFSSRYRGAVSKSPRYPVTAPGGVVLTTAQAAHAMHSHVPLPPMSSELSSSTTSDRPETPPIRVWSPFSGRRRLTNASARSTSSRASSIFSELSDFTSGSSSWTEKDNDDDCSGPLRQGYEIRPVEFPKPAALRRTHISPPIRSIMSVSNEEGDILGRQDIFIRMEEDKQYRSSDDDENSDYTSDRNGRRYEQQESEYHYKTMTPCSNQSRYRGSEDSYFSRQNSHSHHLPNQLHSSTSTLSRQGHHHHHHRYHQHQQSLYNSRRSSMIQTGLCPSIVPPPIPRIPQEYISSEESSISRGSSLLSSSLSSSPPIGYDPEWVDTVGERDEYHDDEDGGVYMTHEANWRRRSSSGRRVSRGTGRKGNEVSKPMSRSLMKAVRHERGWSSVSPALSVTQASEWALSRELERVASNSSSGGSGSGGRVGGSSVEEVEGGYHDERQQQRHVGMEYY</sequence>
<feature type="compositionally biased region" description="Basic and acidic residues" evidence="1">
    <location>
        <begin position="258"/>
        <end position="275"/>
    </location>
</feature>
<feature type="compositionally biased region" description="Polar residues" evidence="1">
    <location>
        <begin position="279"/>
        <end position="299"/>
    </location>
</feature>
<feature type="compositionally biased region" description="Basic residues" evidence="1">
    <location>
        <begin position="319"/>
        <end position="330"/>
    </location>
</feature>
<feature type="compositionally biased region" description="Polar residues" evidence="1">
    <location>
        <begin position="308"/>
        <end position="318"/>
    </location>
</feature>
<proteinExistence type="predicted"/>
<reference evidence="2" key="1">
    <citation type="journal article" date="2020" name="Fungal Divers.">
        <title>Resolving the Mortierellaceae phylogeny through synthesis of multi-gene phylogenetics and phylogenomics.</title>
        <authorList>
            <person name="Vandepol N."/>
            <person name="Liber J."/>
            <person name="Desiro A."/>
            <person name="Na H."/>
            <person name="Kennedy M."/>
            <person name="Barry K."/>
            <person name="Grigoriev I.V."/>
            <person name="Miller A.N."/>
            <person name="O'Donnell K."/>
            <person name="Stajich J.E."/>
            <person name="Bonito G."/>
        </authorList>
    </citation>
    <scope>NUCLEOTIDE SEQUENCE</scope>
    <source>
        <strain evidence="2">NVP60</strain>
    </source>
</reference>